<dbReference type="Pfam" id="PF13280">
    <property type="entry name" value="WYL"/>
    <property type="match status" value="1"/>
</dbReference>
<protein>
    <submittedName>
        <fullName evidence="5">WYL domain-containing protein</fullName>
    </submittedName>
</protein>
<dbReference type="GO" id="GO:0003677">
    <property type="term" value="F:DNA binding"/>
    <property type="evidence" value="ECO:0007669"/>
    <property type="project" value="UniProtKB-KW"/>
</dbReference>
<dbReference type="PANTHER" id="PTHR34580">
    <property type="match status" value="1"/>
</dbReference>
<dbReference type="InterPro" id="IPR013196">
    <property type="entry name" value="HTH_11"/>
</dbReference>
<dbReference type="Proteomes" id="UP000598146">
    <property type="component" value="Unassembled WGS sequence"/>
</dbReference>
<accession>A0A931G1N0</accession>
<keyword evidence="6" id="KW-1185">Reference proteome</keyword>
<keyword evidence="1" id="KW-0805">Transcription regulation</keyword>
<dbReference type="InterPro" id="IPR051534">
    <property type="entry name" value="CBASS_pafABC_assoc_protein"/>
</dbReference>
<proteinExistence type="predicted"/>
<dbReference type="InterPro" id="IPR036388">
    <property type="entry name" value="WH-like_DNA-bd_sf"/>
</dbReference>
<evidence type="ECO:0000259" key="4">
    <source>
        <dbReference type="PROSITE" id="PS51000"/>
    </source>
</evidence>
<dbReference type="PROSITE" id="PS52050">
    <property type="entry name" value="WYL"/>
    <property type="match status" value="1"/>
</dbReference>
<evidence type="ECO:0000313" key="6">
    <source>
        <dbReference type="Proteomes" id="UP000598146"/>
    </source>
</evidence>
<dbReference type="AlphaFoldDB" id="A0A931G1N0"/>
<dbReference type="EMBL" id="JADQTO010000005">
    <property type="protein sequence ID" value="MBG0562499.1"/>
    <property type="molecule type" value="Genomic_DNA"/>
</dbReference>
<dbReference type="InterPro" id="IPR036390">
    <property type="entry name" value="WH_DNA-bd_sf"/>
</dbReference>
<evidence type="ECO:0000313" key="5">
    <source>
        <dbReference type="EMBL" id="MBG0562499.1"/>
    </source>
</evidence>
<dbReference type="GO" id="GO:0003700">
    <property type="term" value="F:DNA-binding transcription factor activity"/>
    <property type="evidence" value="ECO:0007669"/>
    <property type="project" value="InterPro"/>
</dbReference>
<dbReference type="PIRSF" id="PIRSF016838">
    <property type="entry name" value="PafC"/>
    <property type="match status" value="1"/>
</dbReference>
<feature type="domain" description="HTH deoR-type" evidence="4">
    <location>
        <begin position="4"/>
        <end position="69"/>
    </location>
</feature>
<dbReference type="Gene3D" id="1.10.10.10">
    <property type="entry name" value="Winged helix-like DNA-binding domain superfamily/Winged helix DNA-binding domain"/>
    <property type="match status" value="1"/>
</dbReference>
<dbReference type="InterPro" id="IPR018356">
    <property type="entry name" value="Tscrpt_reg_HTH_DeoR_CS"/>
</dbReference>
<keyword evidence="3" id="KW-0804">Transcription</keyword>
<dbReference type="Pfam" id="PF08279">
    <property type="entry name" value="HTH_11"/>
    <property type="match status" value="1"/>
</dbReference>
<dbReference type="PROSITE" id="PS00894">
    <property type="entry name" value="HTH_DEOR_1"/>
    <property type="match status" value="1"/>
</dbReference>
<evidence type="ECO:0000256" key="2">
    <source>
        <dbReference type="ARBA" id="ARBA00023125"/>
    </source>
</evidence>
<dbReference type="RefSeq" id="WP_196414269.1">
    <property type="nucleotide sequence ID" value="NZ_JADQTO010000005.1"/>
</dbReference>
<dbReference type="PROSITE" id="PS51000">
    <property type="entry name" value="HTH_DEOR_2"/>
    <property type="match status" value="1"/>
</dbReference>
<evidence type="ECO:0000256" key="1">
    <source>
        <dbReference type="ARBA" id="ARBA00023015"/>
    </source>
</evidence>
<sequence length="318" mass="34490">MADVTQRVLALLATLQTGRAFSGDELAGRLDTSPRTLRRDIERLRGYGYPVETQPGPGGFYRLARGAVMPPLLLDDDEAVAAMLGLATLAAAGSAGSGSVDDAAARAYGKLDQFLPRRLRHQAAALRSALETGRTPGPSTNAATMSLLAGAIAGRHLVTFGYAGATGAATVRRVEPYRQIHFRLRWYLLAFDTGRDDWRVFRIDRIAEPRDTGRPYAERPLPARTGLDYLREGLGKDGQRVEFTVHAPMLAVADALRHHEADLTALDGDRTHAVVVVDAWQWLLPGLAFLDAEIVIHGPAEVRAAWQRFAARLRPGGG</sequence>
<organism evidence="5 6">
    <name type="scientific">Actinoplanes aureus</name>
    <dbReference type="NCBI Taxonomy" id="2792083"/>
    <lineage>
        <taxon>Bacteria</taxon>
        <taxon>Bacillati</taxon>
        <taxon>Actinomycetota</taxon>
        <taxon>Actinomycetes</taxon>
        <taxon>Micromonosporales</taxon>
        <taxon>Micromonosporaceae</taxon>
        <taxon>Actinoplanes</taxon>
    </lineage>
</organism>
<gene>
    <name evidence="5" type="ORF">I4J89_13625</name>
</gene>
<dbReference type="SUPFAM" id="SSF46785">
    <property type="entry name" value="Winged helix' DNA-binding domain"/>
    <property type="match status" value="1"/>
</dbReference>
<comment type="caution">
    <text evidence="5">The sequence shown here is derived from an EMBL/GenBank/DDBJ whole genome shotgun (WGS) entry which is preliminary data.</text>
</comment>
<dbReference type="InterPro" id="IPR001034">
    <property type="entry name" value="DeoR_HTH"/>
</dbReference>
<keyword evidence="2" id="KW-0238">DNA-binding</keyword>
<dbReference type="InterPro" id="IPR028349">
    <property type="entry name" value="PafC-like"/>
</dbReference>
<dbReference type="InterPro" id="IPR026881">
    <property type="entry name" value="WYL_dom"/>
</dbReference>
<reference evidence="5" key="1">
    <citation type="submission" date="2020-11" db="EMBL/GenBank/DDBJ databases">
        <title>Isolation and identification of active actinomycetes.</title>
        <authorList>
            <person name="Sun X."/>
        </authorList>
    </citation>
    <scope>NUCLEOTIDE SEQUENCE</scope>
    <source>
        <strain evidence="5">NEAU-A11</strain>
    </source>
</reference>
<name>A0A931G1N0_9ACTN</name>
<evidence type="ECO:0000256" key="3">
    <source>
        <dbReference type="ARBA" id="ARBA00023163"/>
    </source>
</evidence>
<dbReference type="PANTHER" id="PTHR34580:SF3">
    <property type="entry name" value="PROTEIN PAFB"/>
    <property type="match status" value="1"/>
</dbReference>